<accession>W6JUI6</accession>
<name>W6JUI6_9MICO</name>
<feature type="compositionally biased region" description="Low complexity" evidence="1">
    <location>
        <begin position="22"/>
        <end position="41"/>
    </location>
</feature>
<feature type="signal peptide" evidence="2">
    <location>
        <begin position="1"/>
        <end position="32"/>
    </location>
</feature>
<dbReference type="OrthoDB" id="9813435at2"/>
<protein>
    <submittedName>
        <fullName evidence="3">Uncharacterized protein</fullName>
    </submittedName>
</protein>
<evidence type="ECO:0000256" key="1">
    <source>
        <dbReference type="SAM" id="MobiDB-lite"/>
    </source>
</evidence>
<dbReference type="AlphaFoldDB" id="W6JUI6"/>
<dbReference type="STRING" id="1193182.BN11_140008"/>
<evidence type="ECO:0000313" key="3">
    <source>
        <dbReference type="EMBL" id="CCH72160.1"/>
    </source>
</evidence>
<dbReference type="Proteomes" id="UP000035763">
    <property type="component" value="Unassembled WGS sequence"/>
</dbReference>
<keyword evidence="4" id="KW-1185">Reference proteome</keyword>
<gene>
    <name evidence="3" type="ORF">BN11_140008</name>
</gene>
<comment type="caution">
    <text evidence="3">The sequence shown here is derived from an EMBL/GenBank/DDBJ whole genome shotgun (WGS) entry which is preliminary data.</text>
</comment>
<proteinExistence type="predicted"/>
<feature type="chain" id="PRO_5039316610" evidence="2">
    <location>
        <begin position="33"/>
        <end position="725"/>
    </location>
</feature>
<dbReference type="EMBL" id="CAJA01000046">
    <property type="protein sequence ID" value="CCH72160.1"/>
    <property type="molecule type" value="Genomic_DNA"/>
</dbReference>
<feature type="region of interest" description="Disordered" evidence="1">
    <location>
        <begin position="22"/>
        <end position="50"/>
    </location>
</feature>
<dbReference type="RefSeq" id="WP_157043923.1">
    <property type="nucleotide sequence ID" value="NZ_HG764815.1"/>
</dbReference>
<keyword evidence="2" id="KW-0732">Signal</keyword>
<evidence type="ECO:0000313" key="4">
    <source>
        <dbReference type="Proteomes" id="UP000035763"/>
    </source>
</evidence>
<organism evidence="3 4">
    <name type="scientific">Nostocoides australiense Ben110</name>
    <dbReference type="NCBI Taxonomy" id="1193182"/>
    <lineage>
        <taxon>Bacteria</taxon>
        <taxon>Bacillati</taxon>
        <taxon>Actinomycetota</taxon>
        <taxon>Actinomycetes</taxon>
        <taxon>Micrococcales</taxon>
        <taxon>Intrasporangiaceae</taxon>
        <taxon>Nostocoides</taxon>
    </lineage>
</organism>
<evidence type="ECO:0000256" key="2">
    <source>
        <dbReference type="SAM" id="SignalP"/>
    </source>
</evidence>
<reference evidence="3 4" key="1">
    <citation type="journal article" date="2013" name="ISME J.">
        <title>A metabolic model for members of the genus Tetrasphaera involved in enhanced biological phosphorus removal.</title>
        <authorList>
            <person name="Kristiansen R."/>
            <person name="Nguyen H.T.T."/>
            <person name="Saunders A.M."/>
            <person name="Nielsen J.L."/>
            <person name="Wimmer R."/>
            <person name="Le V.Q."/>
            <person name="McIlroy S.J."/>
            <person name="Petrovski S."/>
            <person name="Seviour R.J."/>
            <person name="Calteau A."/>
            <person name="Nielsen K.L."/>
            <person name="Nielsen P.H."/>
        </authorList>
    </citation>
    <scope>NUCLEOTIDE SEQUENCE [LARGE SCALE GENOMIC DNA]</scope>
    <source>
        <strain evidence="3 4">Ben110</strain>
    </source>
</reference>
<sequence length="725" mass="73933">MKKNLIAAMAGSTVLAAGVGAGTATASSPAPAAGTRPPSRTWTPTAPSSVSTGVAVLPNGDRVGVQRNPGAAPTVTAPADLARAGARSMTIGTTTYVIPRRMSGVAGRVFDKALFDVGTLAARGSGRTAVNVTYASSSAPTAVPGIVITARTGTTATGYVDAASSAALGRALATTDAKTLFAHVRTVAPPAQPAATPRWPMVTVTIRLIGLDGRPLDDLVGFTNVVDPGKGNGMVFTTHGIAKISVPAGTYQLLGSTFTEVAGKPVVAMGAGRETTVGDGDEIVLDLRKATMRLKTSVNKPVVNPFWAQSVNREIQGPTGGVGFSLSALGDDSFSVRVVPTVGTLHGIQSLTKDYLAVSPGGVTPAYRFATHYSIDGRIPDGTIVKHSDASNLMTYKDRFTGVRSLASASFARAVMGPGGGWSLGAPLPGDRLTTYATAGPGLDHSARLDQYISFDPTFTTKGSFASPPAASPKPGTIKSVVWGVGPLHQRYAAPPASAPFKICPACVADGVFNVEAPPLSTNAQLGSADRVEPDILGRVTIKADDTVLYAGQGQLSGYSALPAGTKSVTTTHVATRSGAVFPRTTVLSTNSSTKMAASFPAPDGWMCLAETGCRVLPFLSVDYRIAGQTALGALPAGKRRLDLTVNQVGRATAKGVTSVKVWVSYDGKTWTAAPVTGSGAQRAVALTIPEPGSGRTGVNLKVSVADAAGSTYTEQITGAFGLAG</sequence>